<accession>A0A5N0T8V2</accession>
<sequence>MYRLDAAIHGRVQPRAQQSRKHQRTDCRDWCSGRNVFPSPVTRHPSPVTRHPSPVTRHPSPVTRRWGGRSGRWCRDRLRW</sequence>
<dbReference type="EMBL" id="VYXP01000005">
    <property type="protein sequence ID" value="KAA9131445.1"/>
    <property type="molecule type" value="Genomic_DNA"/>
</dbReference>
<evidence type="ECO:0000256" key="1">
    <source>
        <dbReference type="SAM" id="MobiDB-lite"/>
    </source>
</evidence>
<organism evidence="2 3">
    <name type="scientific">Marinihelvus fidelis</name>
    <dbReference type="NCBI Taxonomy" id="2613842"/>
    <lineage>
        <taxon>Bacteria</taxon>
        <taxon>Pseudomonadati</taxon>
        <taxon>Pseudomonadota</taxon>
        <taxon>Gammaproteobacteria</taxon>
        <taxon>Chromatiales</taxon>
        <taxon>Wenzhouxiangellaceae</taxon>
        <taxon>Marinihelvus</taxon>
    </lineage>
</organism>
<feature type="region of interest" description="Disordered" evidence="1">
    <location>
        <begin position="1"/>
        <end position="68"/>
    </location>
</feature>
<dbReference type="AlphaFoldDB" id="A0A5N0T8V2"/>
<gene>
    <name evidence="2" type="ORF">F3N42_09000</name>
</gene>
<dbReference type="Proteomes" id="UP000325372">
    <property type="component" value="Unassembled WGS sequence"/>
</dbReference>
<reference evidence="2 3" key="1">
    <citation type="submission" date="2019-09" db="EMBL/GenBank/DDBJ databases">
        <title>Wenzhouxiangella sp. Genome sequencing and assembly.</title>
        <authorList>
            <person name="Zhang R."/>
        </authorList>
    </citation>
    <scope>NUCLEOTIDE SEQUENCE [LARGE SCALE GENOMIC DNA]</scope>
    <source>
        <strain evidence="2 3">W260</strain>
    </source>
</reference>
<proteinExistence type="predicted"/>
<name>A0A5N0T8V2_9GAMM</name>
<evidence type="ECO:0000313" key="3">
    <source>
        <dbReference type="Proteomes" id="UP000325372"/>
    </source>
</evidence>
<comment type="caution">
    <text evidence="2">The sequence shown here is derived from an EMBL/GenBank/DDBJ whole genome shotgun (WGS) entry which is preliminary data.</text>
</comment>
<protein>
    <submittedName>
        <fullName evidence="2">Uncharacterized protein</fullName>
    </submittedName>
</protein>
<keyword evidence="3" id="KW-1185">Reference proteome</keyword>
<evidence type="ECO:0000313" key="2">
    <source>
        <dbReference type="EMBL" id="KAA9131445.1"/>
    </source>
</evidence>